<dbReference type="Pfam" id="PF00484">
    <property type="entry name" value="Pro_CA"/>
    <property type="match status" value="1"/>
</dbReference>
<evidence type="ECO:0000313" key="8">
    <source>
        <dbReference type="Proteomes" id="UP000229366"/>
    </source>
</evidence>
<dbReference type="EC" id="4.2.1.1" evidence="2"/>
<evidence type="ECO:0000313" key="7">
    <source>
        <dbReference type="EMBL" id="PJI76959.1"/>
    </source>
</evidence>
<dbReference type="SUPFAM" id="SSF53056">
    <property type="entry name" value="beta-carbonic anhydrase, cab"/>
    <property type="match status" value="1"/>
</dbReference>
<comment type="cofactor">
    <cofactor evidence="6">
        <name>Zn(2+)</name>
        <dbReference type="ChEBI" id="CHEBI:29105"/>
    </cofactor>
    <text evidence="6">Binds 1 zinc ion per subunit.</text>
</comment>
<dbReference type="RefSeq" id="WP_100380174.1">
    <property type="nucleotide sequence ID" value="NZ_CBCSBW010000006.1"/>
</dbReference>
<proteinExistence type="inferred from homology"/>
<keyword evidence="4" id="KW-0456">Lyase</keyword>
<evidence type="ECO:0000256" key="1">
    <source>
        <dbReference type="ARBA" id="ARBA00006217"/>
    </source>
</evidence>
<dbReference type="PANTHER" id="PTHR11002:SF79">
    <property type="entry name" value="CARBONIC ANHYDRASE 2"/>
    <property type="match status" value="1"/>
</dbReference>
<dbReference type="Proteomes" id="UP000229366">
    <property type="component" value="Unassembled WGS sequence"/>
</dbReference>
<organism evidence="7 8">
    <name type="scientific">Polynucleobacter brandtiae</name>
    <dbReference type="NCBI Taxonomy" id="1938816"/>
    <lineage>
        <taxon>Bacteria</taxon>
        <taxon>Pseudomonadati</taxon>
        <taxon>Pseudomonadota</taxon>
        <taxon>Betaproteobacteria</taxon>
        <taxon>Burkholderiales</taxon>
        <taxon>Burkholderiaceae</taxon>
        <taxon>Polynucleobacter</taxon>
    </lineage>
</organism>
<dbReference type="InterPro" id="IPR036874">
    <property type="entry name" value="Carbonic_anhydrase_sf"/>
</dbReference>
<dbReference type="PROSITE" id="PS00704">
    <property type="entry name" value="PROK_CO2_ANHYDRASE_1"/>
    <property type="match status" value="1"/>
</dbReference>
<dbReference type="EMBL" id="PGTX01000005">
    <property type="protein sequence ID" value="PJI76959.1"/>
    <property type="molecule type" value="Genomic_DNA"/>
</dbReference>
<feature type="binding site" evidence="6">
    <location>
        <position position="117"/>
    </location>
    <ligand>
        <name>Zn(2+)</name>
        <dbReference type="ChEBI" id="CHEBI:29105"/>
    </ligand>
</feature>
<evidence type="ECO:0000256" key="6">
    <source>
        <dbReference type="PIRSR" id="PIRSR601765-1"/>
    </source>
</evidence>
<keyword evidence="3 6" id="KW-0862">Zinc</keyword>
<dbReference type="AlphaFoldDB" id="A0A2M8VJ50"/>
<evidence type="ECO:0000256" key="2">
    <source>
        <dbReference type="ARBA" id="ARBA00012925"/>
    </source>
</evidence>
<evidence type="ECO:0000256" key="5">
    <source>
        <dbReference type="ARBA" id="ARBA00048348"/>
    </source>
</evidence>
<dbReference type="Gene3D" id="3.40.1050.10">
    <property type="entry name" value="Carbonic anhydrase"/>
    <property type="match status" value="1"/>
</dbReference>
<keyword evidence="6" id="KW-0479">Metal-binding</keyword>
<feature type="binding site" evidence="6">
    <location>
        <position position="63"/>
    </location>
    <ligand>
        <name>Zn(2+)</name>
        <dbReference type="ChEBI" id="CHEBI:29105"/>
    </ligand>
</feature>
<feature type="binding site" evidence="6">
    <location>
        <position position="61"/>
    </location>
    <ligand>
        <name>Zn(2+)</name>
        <dbReference type="ChEBI" id="CHEBI:29105"/>
    </ligand>
</feature>
<comment type="similarity">
    <text evidence="1">Belongs to the beta-class carbonic anhydrase family.</text>
</comment>
<dbReference type="OrthoDB" id="9797527at2"/>
<dbReference type="GO" id="GO:0015976">
    <property type="term" value="P:carbon utilization"/>
    <property type="evidence" value="ECO:0007669"/>
    <property type="project" value="InterPro"/>
</dbReference>
<sequence>MMDIFNSDQQLSQVSPQDALERLIAGNARFLAEQSSTPTLKQHLLNKQAKGQQPYATILGCSDSRVPPELIFDAWLGELFVVRNAGNVLGPSILGTLQYAARHLNTQLFVVMGHEGCGAIKAAINYQFNAERQPEEIESLLDEITPALRGLESDQDPETLATQAVEANVRMTVKRLAETPEGQRQIANGAKLIGSVYDIESGIVRFLD</sequence>
<evidence type="ECO:0000256" key="4">
    <source>
        <dbReference type="ARBA" id="ARBA00023239"/>
    </source>
</evidence>
<dbReference type="SMART" id="SM00947">
    <property type="entry name" value="Pro_CA"/>
    <property type="match status" value="1"/>
</dbReference>
<dbReference type="InterPro" id="IPR015892">
    <property type="entry name" value="Carbonic_anhydrase_CS"/>
</dbReference>
<evidence type="ECO:0000256" key="3">
    <source>
        <dbReference type="ARBA" id="ARBA00022833"/>
    </source>
</evidence>
<feature type="binding site" evidence="6">
    <location>
        <position position="114"/>
    </location>
    <ligand>
        <name>Zn(2+)</name>
        <dbReference type="ChEBI" id="CHEBI:29105"/>
    </ligand>
</feature>
<accession>A0A2M8VJ50</accession>
<name>A0A2M8VJ50_9BURK</name>
<keyword evidence="8" id="KW-1185">Reference proteome</keyword>
<dbReference type="GO" id="GO:0004089">
    <property type="term" value="F:carbonate dehydratase activity"/>
    <property type="evidence" value="ECO:0007669"/>
    <property type="project" value="UniProtKB-EC"/>
</dbReference>
<comment type="caution">
    <text evidence="7">The sequence shown here is derived from an EMBL/GenBank/DDBJ whole genome shotgun (WGS) entry which is preliminary data.</text>
</comment>
<reference evidence="7 8" key="1">
    <citation type="submission" date="2017-11" db="EMBL/GenBank/DDBJ databases">
        <title>Genomic Encyclopedia of Type Strains, Phase III (KMG-III): the genomes of soil and plant-associated and newly described type strains.</title>
        <authorList>
            <person name="Whitman W."/>
        </authorList>
    </citation>
    <scope>NUCLEOTIDE SEQUENCE [LARGE SCALE GENOMIC DNA]</scope>
    <source>
        <strain evidence="7 8">UB-Domo-W1</strain>
    </source>
</reference>
<dbReference type="InterPro" id="IPR001765">
    <property type="entry name" value="Carbonic_anhydrase"/>
</dbReference>
<gene>
    <name evidence="7" type="ORF">B0G85_1878</name>
</gene>
<comment type="catalytic activity">
    <reaction evidence="5">
        <text>hydrogencarbonate + H(+) = CO2 + H2O</text>
        <dbReference type="Rhea" id="RHEA:10748"/>
        <dbReference type="ChEBI" id="CHEBI:15377"/>
        <dbReference type="ChEBI" id="CHEBI:15378"/>
        <dbReference type="ChEBI" id="CHEBI:16526"/>
        <dbReference type="ChEBI" id="CHEBI:17544"/>
        <dbReference type="EC" id="4.2.1.1"/>
    </reaction>
</comment>
<dbReference type="PANTHER" id="PTHR11002">
    <property type="entry name" value="CARBONIC ANHYDRASE"/>
    <property type="match status" value="1"/>
</dbReference>
<dbReference type="GO" id="GO:0008270">
    <property type="term" value="F:zinc ion binding"/>
    <property type="evidence" value="ECO:0007669"/>
    <property type="project" value="InterPro"/>
</dbReference>
<protein>
    <recommendedName>
        <fullName evidence="2">carbonic anhydrase</fullName>
        <ecNumber evidence="2">4.2.1.1</ecNumber>
    </recommendedName>
</protein>